<organism evidence="1 2">
    <name type="scientific">Pseudomassariella vexata</name>
    <dbReference type="NCBI Taxonomy" id="1141098"/>
    <lineage>
        <taxon>Eukaryota</taxon>
        <taxon>Fungi</taxon>
        <taxon>Dikarya</taxon>
        <taxon>Ascomycota</taxon>
        <taxon>Pezizomycotina</taxon>
        <taxon>Sordariomycetes</taxon>
        <taxon>Xylariomycetidae</taxon>
        <taxon>Amphisphaeriales</taxon>
        <taxon>Pseudomassariaceae</taxon>
        <taxon>Pseudomassariella</taxon>
    </lineage>
</organism>
<keyword evidence="2" id="KW-1185">Reference proteome</keyword>
<evidence type="ECO:0000313" key="2">
    <source>
        <dbReference type="Proteomes" id="UP000193689"/>
    </source>
</evidence>
<name>A0A1Y2E174_9PEZI</name>
<proteinExistence type="predicted"/>
<dbReference type="AlphaFoldDB" id="A0A1Y2E174"/>
<gene>
    <name evidence="1" type="ORF">BCR38DRAFT_513509</name>
</gene>
<evidence type="ECO:0000313" key="1">
    <source>
        <dbReference type="EMBL" id="ORY65094.1"/>
    </source>
</evidence>
<dbReference type="GeneID" id="63781269"/>
<comment type="caution">
    <text evidence="1">The sequence shown here is derived from an EMBL/GenBank/DDBJ whole genome shotgun (WGS) entry which is preliminary data.</text>
</comment>
<protein>
    <submittedName>
        <fullName evidence="1">Uncharacterized protein</fullName>
    </submittedName>
</protein>
<dbReference type="Proteomes" id="UP000193689">
    <property type="component" value="Unassembled WGS sequence"/>
</dbReference>
<dbReference type="STRING" id="1141098.A0A1Y2E174"/>
<sequence>MVGTIPRSRRKELLLRVKSRSSCSTLIGHSGLLVPNPASLAKLMTDWATTESSCEDRSFVLNPISQSIFELSQEPKHEFQPIVAFEHISTTMNRNVMNPDLRAEVRKFILREVGLVLKDLHAKHWIHLGRRLLDRIMGNVMWRRSEGQIGKKIGKPSEVFSFGLVVDLDQLRKEGAEPEQVILYKLLSSFGPLSDELVKHVNDEYGGEVLMTLSQVIADEGSSEHFDQWDETVYPNSTQGREQNG</sequence>
<dbReference type="EMBL" id="MCFJ01000006">
    <property type="protein sequence ID" value="ORY65094.1"/>
    <property type="molecule type" value="Genomic_DNA"/>
</dbReference>
<dbReference type="OrthoDB" id="10252171at2759"/>
<dbReference type="InParanoid" id="A0A1Y2E174"/>
<accession>A0A1Y2E174</accession>
<dbReference type="RefSeq" id="XP_040716246.1">
    <property type="nucleotide sequence ID" value="XM_040865057.1"/>
</dbReference>
<reference evidence="1 2" key="1">
    <citation type="submission" date="2016-07" db="EMBL/GenBank/DDBJ databases">
        <title>Pervasive Adenine N6-methylation of Active Genes in Fungi.</title>
        <authorList>
            <consortium name="DOE Joint Genome Institute"/>
            <person name="Mondo S.J."/>
            <person name="Dannebaum R.O."/>
            <person name="Kuo R.C."/>
            <person name="Labutti K."/>
            <person name="Haridas S."/>
            <person name="Kuo A."/>
            <person name="Salamov A."/>
            <person name="Ahrendt S.R."/>
            <person name="Lipzen A."/>
            <person name="Sullivan W."/>
            <person name="Andreopoulos W.B."/>
            <person name="Clum A."/>
            <person name="Lindquist E."/>
            <person name="Daum C."/>
            <person name="Ramamoorthy G.K."/>
            <person name="Gryganskyi A."/>
            <person name="Culley D."/>
            <person name="Magnuson J.K."/>
            <person name="James T.Y."/>
            <person name="O'Malley M.A."/>
            <person name="Stajich J.E."/>
            <person name="Spatafora J.W."/>
            <person name="Visel A."/>
            <person name="Grigoriev I.V."/>
        </authorList>
    </citation>
    <scope>NUCLEOTIDE SEQUENCE [LARGE SCALE GENOMIC DNA]</scope>
    <source>
        <strain evidence="1 2">CBS 129021</strain>
    </source>
</reference>